<dbReference type="AlphaFoldDB" id="A0AAV2EXR1"/>
<proteinExistence type="predicted"/>
<feature type="region of interest" description="Disordered" evidence="1">
    <location>
        <begin position="23"/>
        <end position="67"/>
    </location>
</feature>
<evidence type="ECO:0000313" key="3">
    <source>
        <dbReference type="Proteomes" id="UP001497516"/>
    </source>
</evidence>
<protein>
    <submittedName>
        <fullName evidence="2">Uncharacterized protein</fullName>
    </submittedName>
</protein>
<gene>
    <name evidence="2" type="ORF">LTRI10_LOCUS31223</name>
</gene>
<accession>A0AAV2EXR1</accession>
<name>A0AAV2EXR1_9ROSI</name>
<dbReference type="Proteomes" id="UP001497516">
    <property type="component" value="Chromosome 5"/>
</dbReference>
<reference evidence="2 3" key="1">
    <citation type="submission" date="2024-04" db="EMBL/GenBank/DDBJ databases">
        <authorList>
            <person name="Fracassetti M."/>
        </authorList>
    </citation>
    <scope>NUCLEOTIDE SEQUENCE [LARGE SCALE GENOMIC DNA]</scope>
</reference>
<organism evidence="2 3">
    <name type="scientific">Linum trigynum</name>
    <dbReference type="NCBI Taxonomy" id="586398"/>
    <lineage>
        <taxon>Eukaryota</taxon>
        <taxon>Viridiplantae</taxon>
        <taxon>Streptophyta</taxon>
        <taxon>Embryophyta</taxon>
        <taxon>Tracheophyta</taxon>
        <taxon>Spermatophyta</taxon>
        <taxon>Magnoliopsida</taxon>
        <taxon>eudicotyledons</taxon>
        <taxon>Gunneridae</taxon>
        <taxon>Pentapetalae</taxon>
        <taxon>rosids</taxon>
        <taxon>fabids</taxon>
        <taxon>Malpighiales</taxon>
        <taxon>Linaceae</taxon>
        <taxon>Linum</taxon>
    </lineage>
</organism>
<feature type="compositionally biased region" description="Low complexity" evidence="1">
    <location>
        <begin position="28"/>
        <end position="67"/>
    </location>
</feature>
<evidence type="ECO:0000256" key="1">
    <source>
        <dbReference type="SAM" id="MobiDB-lite"/>
    </source>
</evidence>
<dbReference type="EMBL" id="OZ034818">
    <property type="protein sequence ID" value="CAL1390437.1"/>
    <property type="molecule type" value="Genomic_DNA"/>
</dbReference>
<keyword evidence="3" id="KW-1185">Reference proteome</keyword>
<evidence type="ECO:0000313" key="2">
    <source>
        <dbReference type="EMBL" id="CAL1390437.1"/>
    </source>
</evidence>
<sequence>MGDAAAALHCRCPILPSPFTPLLASRDPATASPPSNPSAPSLLCSPPANPPASHHSYAPPAPCHSSARSLHPAIEELCKSPAPLLCLLPSG</sequence>